<dbReference type="PANTHER" id="PTHR43525:SF1">
    <property type="entry name" value="PROTEIN MALY"/>
    <property type="match status" value="1"/>
</dbReference>
<dbReference type="Gene3D" id="3.40.640.10">
    <property type="entry name" value="Type I PLP-dependent aspartate aminotransferase-like (Major domain)"/>
    <property type="match status" value="1"/>
</dbReference>
<dbReference type="InterPro" id="IPR004839">
    <property type="entry name" value="Aminotransferase_I/II_large"/>
</dbReference>
<dbReference type="InterPro" id="IPR015424">
    <property type="entry name" value="PyrdxlP-dep_Trfase"/>
</dbReference>
<name>A0A9W5VMD3_BACCE</name>
<comment type="cofactor">
    <cofactor evidence="1">
        <name>pyridoxal 5'-phosphate</name>
        <dbReference type="ChEBI" id="CHEBI:597326"/>
    </cofactor>
</comment>
<keyword evidence="4" id="KW-0456">Lyase</keyword>
<organism evidence="7 8">
    <name type="scientific">Bacillus cereus HuB4-4</name>
    <dbReference type="NCBI Taxonomy" id="1053211"/>
    <lineage>
        <taxon>Bacteria</taxon>
        <taxon>Bacillati</taxon>
        <taxon>Bacillota</taxon>
        <taxon>Bacilli</taxon>
        <taxon>Bacillales</taxon>
        <taxon>Bacillaceae</taxon>
        <taxon>Bacillus</taxon>
        <taxon>Bacillus cereus group</taxon>
    </lineage>
</organism>
<feature type="domain" description="Aminotransferase class I/classII large" evidence="6">
    <location>
        <begin position="37"/>
        <end position="209"/>
    </location>
</feature>
<dbReference type="PANTHER" id="PTHR43525">
    <property type="entry name" value="PROTEIN MALY"/>
    <property type="match status" value="1"/>
</dbReference>
<sequence>MEFDFNQPINRFNTASYKWDQSRSLFGTEDILPMWVADMDFMSSPAVVDALITRAKHGVYGYSIIPDSYYIAIIDWLKRRHNWTVKKEWITYSPGVVTALSILVSCLTKPGDKVIIQSPVYHPFYDVVIQQNRKLVKNNLILEDGRYTMDLKDLEDKIDSSVKLMLLCNPHNPVGRVWNEKELERLGAICAKHNIIVISDEIHCDLIYKGYRHNPFTSISK</sequence>
<evidence type="ECO:0000313" key="8">
    <source>
        <dbReference type="Proteomes" id="UP000014009"/>
    </source>
</evidence>
<comment type="caution">
    <text evidence="7">The sequence shown here is derived from an EMBL/GenBank/DDBJ whole genome shotgun (WGS) entry which is preliminary data.</text>
</comment>
<dbReference type="InterPro" id="IPR015422">
    <property type="entry name" value="PyrdxlP-dep_Trfase_small"/>
</dbReference>
<evidence type="ECO:0000256" key="2">
    <source>
        <dbReference type="ARBA" id="ARBA00012224"/>
    </source>
</evidence>
<evidence type="ECO:0000259" key="6">
    <source>
        <dbReference type="Pfam" id="PF00155"/>
    </source>
</evidence>
<dbReference type="AlphaFoldDB" id="A0A9W5VMD3"/>
<comment type="similarity">
    <text evidence="5">Belongs to the class-II pyridoxal-phosphate-dependent aminotransferase family. MalY/PatB cystathionine beta-lyase subfamily.</text>
</comment>
<evidence type="ECO:0000313" key="7">
    <source>
        <dbReference type="EMBL" id="EOP90497.1"/>
    </source>
</evidence>
<gene>
    <name evidence="7" type="ORF">IGM_02189</name>
</gene>
<dbReference type="Proteomes" id="UP000014009">
    <property type="component" value="Unassembled WGS sequence"/>
</dbReference>
<dbReference type="EC" id="4.4.1.13" evidence="2"/>
<keyword evidence="3" id="KW-0663">Pyridoxal phosphate</keyword>
<dbReference type="InterPro" id="IPR051798">
    <property type="entry name" value="Class-II_PLP-Dep_Aminotrans"/>
</dbReference>
<accession>A0A9W5VMD3</accession>
<dbReference type="CDD" id="cd00609">
    <property type="entry name" value="AAT_like"/>
    <property type="match status" value="1"/>
</dbReference>
<evidence type="ECO:0000256" key="5">
    <source>
        <dbReference type="ARBA" id="ARBA00037974"/>
    </source>
</evidence>
<reference evidence="7 8" key="1">
    <citation type="submission" date="2012-12" db="EMBL/GenBank/DDBJ databases">
        <title>The Genome Sequence of Bacillus cereus HuB4-4.</title>
        <authorList>
            <consortium name="The Broad Institute Genome Sequencing Platform"/>
            <consortium name="The Broad Institute Genome Sequencing Center for Infectious Disease"/>
            <person name="Feldgarden M."/>
            <person name="Van der Auwera G.A."/>
            <person name="Mahillon J."/>
            <person name="Duprez V."/>
            <person name="Timmery S."/>
            <person name="Mattelet C."/>
            <person name="Dierick K."/>
            <person name="Sun M."/>
            <person name="Yu Z."/>
            <person name="Zhu L."/>
            <person name="Hu X."/>
            <person name="Shank E.B."/>
            <person name="Swiecicka I."/>
            <person name="Hansen B.M."/>
            <person name="Andrup L."/>
            <person name="Walker B."/>
            <person name="Young S.K."/>
            <person name="Zeng Q."/>
            <person name="Gargeya S."/>
            <person name="Fitzgerald M."/>
            <person name="Haas B."/>
            <person name="Abouelleil A."/>
            <person name="Alvarado L."/>
            <person name="Arachchi H.M."/>
            <person name="Berlin A.M."/>
            <person name="Chapman S.B."/>
            <person name="Dewar J."/>
            <person name="Goldberg J."/>
            <person name="Griggs A."/>
            <person name="Gujja S."/>
            <person name="Hansen M."/>
            <person name="Howarth C."/>
            <person name="Imamovic A."/>
            <person name="Larimer J."/>
            <person name="McCowan C."/>
            <person name="Murphy C."/>
            <person name="Neiman D."/>
            <person name="Pearson M."/>
            <person name="Priest M."/>
            <person name="Roberts A."/>
            <person name="Saif S."/>
            <person name="Shea T."/>
            <person name="Sisk P."/>
            <person name="Sykes S."/>
            <person name="Wortman J."/>
            <person name="Nusbaum C."/>
            <person name="Birren B."/>
        </authorList>
    </citation>
    <scope>NUCLEOTIDE SEQUENCE [LARGE SCALE GENOMIC DNA]</scope>
    <source>
        <strain evidence="7 8">HuB4-4</strain>
    </source>
</reference>
<evidence type="ECO:0000256" key="1">
    <source>
        <dbReference type="ARBA" id="ARBA00001933"/>
    </source>
</evidence>
<dbReference type="InterPro" id="IPR015421">
    <property type="entry name" value="PyrdxlP-dep_Trfase_major"/>
</dbReference>
<dbReference type="GO" id="GO:0047804">
    <property type="term" value="F:cysteine-S-conjugate beta-lyase activity"/>
    <property type="evidence" value="ECO:0007669"/>
    <property type="project" value="UniProtKB-EC"/>
</dbReference>
<dbReference type="Gene3D" id="3.90.1150.10">
    <property type="entry name" value="Aspartate Aminotransferase, domain 1"/>
    <property type="match status" value="1"/>
</dbReference>
<dbReference type="SUPFAM" id="SSF53383">
    <property type="entry name" value="PLP-dependent transferases"/>
    <property type="match status" value="1"/>
</dbReference>
<proteinExistence type="inferred from homology"/>
<dbReference type="GO" id="GO:0030170">
    <property type="term" value="F:pyridoxal phosphate binding"/>
    <property type="evidence" value="ECO:0007669"/>
    <property type="project" value="InterPro"/>
</dbReference>
<protein>
    <recommendedName>
        <fullName evidence="2">cysteine-S-conjugate beta-lyase</fullName>
        <ecNumber evidence="2">4.4.1.13</ecNumber>
    </recommendedName>
</protein>
<evidence type="ECO:0000256" key="3">
    <source>
        <dbReference type="ARBA" id="ARBA00022898"/>
    </source>
</evidence>
<dbReference type="EMBL" id="AHEF01000042">
    <property type="protein sequence ID" value="EOP90497.1"/>
    <property type="molecule type" value="Genomic_DNA"/>
</dbReference>
<dbReference type="Pfam" id="PF00155">
    <property type="entry name" value="Aminotran_1_2"/>
    <property type="match status" value="1"/>
</dbReference>
<evidence type="ECO:0000256" key="4">
    <source>
        <dbReference type="ARBA" id="ARBA00023239"/>
    </source>
</evidence>